<sequence length="72" mass="8417">MFVFPMRVDIWNNANLKIILFLMAWMRSLGKFFPETQIFGVLSRSFSLKKGNHGDDSTIRIKQNAKRAIQQN</sequence>
<comment type="caution">
    <text evidence="1">The sequence shown here is derived from an EMBL/GenBank/DDBJ whole genome shotgun (WGS) entry which is preliminary data.</text>
</comment>
<dbReference type="AlphaFoldDB" id="A0A4U5MJ65"/>
<keyword evidence="2" id="KW-1185">Reference proteome</keyword>
<organism evidence="1 2">
    <name type="scientific">Steinernema carpocapsae</name>
    <name type="common">Entomopathogenic nematode</name>
    <dbReference type="NCBI Taxonomy" id="34508"/>
    <lineage>
        <taxon>Eukaryota</taxon>
        <taxon>Metazoa</taxon>
        <taxon>Ecdysozoa</taxon>
        <taxon>Nematoda</taxon>
        <taxon>Chromadorea</taxon>
        <taxon>Rhabditida</taxon>
        <taxon>Tylenchina</taxon>
        <taxon>Panagrolaimomorpha</taxon>
        <taxon>Strongyloidoidea</taxon>
        <taxon>Steinernematidae</taxon>
        <taxon>Steinernema</taxon>
    </lineage>
</organism>
<evidence type="ECO:0000313" key="1">
    <source>
        <dbReference type="EMBL" id="TKR69398.1"/>
    </source>
</evidence>
<dbReference type="Proteomes" id="UP000298663">
    <property type="component" value="Unassembled WGS sequence"/>
</dbReference>
<reference evidence="1 2" key="2">
    <citation type="journal article" date="2019" name="G3 (Bethesda)">
        <title>Hybrid Assembly of the Genome of the Entomopathogenic Nematode Steinernema carpocapsae Identifies the X-Chromosome.</title>
        <authorList>
            <person name="Serra L."/>
            <person name="Macchietto M."/>
            <person name="Macias-Munoz A."/>
            <person name="McGill C.J."/>
            <person name="Rodriguez I.M."/>
            <person name="Rodriguez B."/>
            <person name="Murad R."/>
            <person name="Mortazavi A."/>
        </authorList>
    </citation>
    <scope>NUCLEOTIDE SEQUENCE [LARGE SCALE GENOMIC DNA]</scope>
    <source>
        <strain evidence="1 2">ALL</strain>
    </source>
</reference>
<reference evidence="1 2" key="1">
    <citation type="journal article" date="2015" name="Genome Biol.">
        <title>Comparative genomics of Steinernema reveals deeply conserved gene regulatory networks.</title>
        <authorList>
            <person name="Dillman A.R."/>
            <person name="Macchietto M."/>
            <person name="Porter C.F."/>
            <person name="Rogers A."/>
            <person name="Williams B."/>
            <person name="Antoshechkin I."/>
            <person name="Lee M.M."/>
            <person name="Goodwin Z."/>
            <person name="Lu X."/>
            <person name="Lewis E.E."/>
            <person name="Goodrich-Blair H."/>
            <person name="Stock S.P."/>
            <person name="Adams B.J."/>
            <person name="Sternberg P.W."/>
            <person name="Mortazavi A."/>
        </authorList>
    </citation>
    <scope>NUCLEOTIDE SEQUENCE [LARGE SCALE GENOMIC DNA]</scope>
    <source>
        <strain evidence="1 2">ALL</strain>
    </source>
</reference>
<evidence type="ECO:0000313" key="2">
    <source>
        <dbReference type="Proteomes" id="UP000298663"/>
    </source>
</evidence>
<protein>
    <submittedName>
        <fullName evidence="1">Uncharacterized protein</fullName>
    </submittedName>
</protein>
<accession>A0A4U5MJ65</accession>
<proteinExistence type="predicted"/>
<gene>
    <name evidence="1" type="ORF">L596_021565</name>
</gene>
<dbReference type="EMBL" id="AZBU02000007">
    <property type="protein sequence ID" value="TKR69398.1"/>
    <property type="molecule type" value="Genomic_DNA"/>
</dbReference>
<name>A0A4U5MJ65_STECR</name>